<dbReference type="InterPro" id="IPR012337">
    <property type="entry name" value="RNaseH-like_sf"/>
</dbReference>
<dbReference type="Gene3D" id="3.30.420.10">
    <property type="entry name" value="Ribonuclease H-like superfamily/Ribonuclease H"/>
    <property type="match status" value="1"/>
</dbReference>
<dbReference type="InterPro" id="IPR056924">
    <property type="entry name" value="SH3_Tf2-1"/>
</dbReference>
<dbReference type="PROSITE" id="PS50994">
    <property type="entry name" value="INTEGRASE"/>
    <property type="match status" value="1"/>
</dbReference>
<protein>
    <recommendedName>
        <fullName evidence="1">Integrase catalytic domain-containing protein</fullName>
    </recommendedName>
</protein>
<name>A0A7H4LDE9_WHEAT</name>
<dbReference type="PANTHER" id="PTHR46148:SF57">
    <property type="entry name" value="OS12G0499874 PROTEIN"/>
    <property type="match status" value="1"/>
</dbReference>
<dbReference type="EMBL" id="LS480641">
    <property type="protein sequence ID" value="SPT16637.1"/>
    <property type="molecule type" value="Genomic_DNA"/>
</dbReference>
<organism evidence="2 3">
    <name type="scientific">Triticum aestivum</name>
    <name type="common">Wheat</name>
    <dbReference type="NCBI Taxonomy" id="4565"/>
    <lineage>
        <taxon>Eukaryota</taxon>
        <taxon>Viridiplantae</taxon>
        <taxon>Streptophyta</taxon>
        <taxon>Embryophyta</taxon>
        <taxon>Tracheophyta</taxon>
        <taxon>Spermatophyta</taxon>
        <taxon>Magnoliopsida</taxon>
        <taxon>Liliopsida</taxon>
        <taxon>Poales</taxon>
        <taxon>Poaceae</taxon>
        <taxon>BOP clade</taxon>
        <taxon>Pooideae</taxon>
        <taxon>Triticodae</taxon>
        <taxon>Triticeae</taxon>
        <taxon>Triticinae</taxon>
        <taxon>Triticum</taxon>
    </lineage>
</organism>
<dbReference type="GO" id="GO:0003676">
    <property type="term" value="F:nucleic acid binding"/>
    <property type="evidence" value="ECO:0007669"/>
    <property type="project" value="InterPro"/>
</dbReference>
<reference evidence="2 3" key="1">
    <citation type="submission" date="2018-05" db="EMBL/GenBank/DDBJ databases">
        <authorList>
            <person name="Thind KAUR A."/>
        </authorList>
    </citation>
    <scope>NUCLEOTIDE SEQUENCE [LARGE SCALE GENOMIC DNA]</scope>
</reference>
<dbReference type="Gene3D" id="2.40.50.40">
    <property type="match status" value="1"/>
</dbReference>
<evidence type="ECO:0000313" key="2">
    <source>
        <dbReference type="EMBL" id="SPT16637.1"/>
    </source>
</evidence>
<feature type="domain" description="Integrase catalytic" evidence="1">
    <location>
        <begin position="113"/>
        <end position="205"/>
    </location>
</feature>
<dbReference type="Proteomes" id="UP000280104">
    <property type="component" value="Chromosome II"/>
</dbReference>
<dbReference type="PANTHER" id="PTHR46148">
    <property type="entry name" value="CHROMO DOMAIN-CONTAINING PROTEIN"/>
    <property type="match status" value="1"/>
</dbReference>
<evidence type="ECO:0000313" key="3">
    <source>
        <dbReference type="Proteomes" id="UP000280104"/>
    </source>
</evidence>
<sequence length="401" mass="46776">MIQKYNPSIEYTPGKANVIADALSRKAYCNSLILKPFQQDLCEYFRKLNLQVVPQGFLAILQVTPTLEDQIREAQLLDTMVKKVKHGIAKGLPKYKCYRIDDKDTLFFEDRVVVPKDRGSIFTSKFWDSFQKAMGTNIRFSTAFHPQTSGQVERVNQILEDMLRACVISFGMKWEDCLPYAEFSYNNNFQASAGKAPFKILYGRKCRTPLNWSETGERQLLGNDLITEAEEMCKVIRENLKAAQSRQKSYYDDKHRDLAFEIGDHVYLRVSPMKGTRRFGIKGKLAPRYVGPFKIIGKRGDLAYQLELPSNFANVHDVFHVSQLRKCFKTPKRTINFEEINLQEDLSYHEHPVAILEETERKTRNKSIKFLKVKWSHHSDREATWEREDHLRSEYPEFFQS</sequence>
<dbReference type="GO" id="GO:0015074">
    <property type="term" value="P:DNA integration"/>
    <property type="evidence" value="ECO:0007669"/>
    <property type="project" value="InterPro"/>
</dbReference>
<dbReference type="InterPro" id="IPR016197">
    <property type="entry name" value="Chromo-like_dom_sf"/>
</dbReference>
<proteinExistence type="predicted"/>
<gene>
    <name evidence="2" type="ORF">CAMPLR22A2D_LOCUS1237</name>
</gene>
<dbReference type="Pfam" id="PF24626">
    <property type="entry name" value="SH3_Tf2-1"/>
    <property type="match status" value="1"/>
</dbReference>
<accession>A0A7H4LDE9</accession>
<dbReference type="InterPro" id="IPR001584">
    <property type="entry name" value="Integrase_cat-core"/>
</dbReference>
<evidence type="ECO:0000259" key="1">
    <source>
        <dbReference type="PROSITE" id="PS50994"/>
    </source>
</evidence>
<dbReference type="AlphaFoldDB" id="A0A7H4LDE9"/>
<dbReference type="SUPFAM" id="SSF54160">
    <property type="entry name" value="Chromo domain-like"/>
    <property type="match status" value="1"/>
</dbReference>
<dbReference type="SUPFAM" id="SSF53098">
    <property type="entry name" value="Ribonuclease H-like"/>
    <property type="match status" value="1"/>
</dbReference>
<dbReference type="InterPro" id="IPR036397">
    <property type="entry name" value="RNaseH_sf"/>
</dbReference>